<sequence>PAVRVEQSSLLHIAKTALLFSVESDEARDETTRFVYDYSLIKLFPNILGCDHGKYLAIPRKIDYILSDRVAVSYARKWASEGRWEEAARLLSHAPERPMTLAASVELFSSAGHWRLALERLAKIPPMIWTEVEVSAAIRSIFRASHVQGARLPQLTDSPSLTLWSLAVHVLTMVHTNGVHLTTPSAVNDTLAVVAVDGGRWACACRIVDQMLIRYEGLEDVSTCASAKETLICRKRTVQPNVVSVYHVCRALRQHWHLALYYAALMMQQANIDVAGDREATQRLLSVCISGNRWVEAMQTMHQRLKHGVHDAEMGMRDYVRADVFLNFLRLLRRSRKGSLASQLLQQGQF</sequence>
<protein>
    <submittedName>
        <fullName evidence="1">Uncharacterized protein</fullName>
    </submittedName>
</protein>
<name>G0U971_TRYVY</name>
<organism evidence="1">
    <name type="scientific">Trypanosoma vivax (strain Y486)</name>
    <dbReference type="NCBI Taxonomy" id="1055687"/>
    <lineage>
        <taxon>Eukaryota</taxon>
        <taxon>Discoba</taxon>
        <taxon>Euglenozoa</taxon>
        <taxon>Kinetoplastea</taxon>
        <taxon>Metakinetoplastina</taxon>
        <taxon>Trypanosomatida</taxon>
        <taxon>Trypanosomatidae</taxon>
        <taxon>Trypanosoma</taxon>
        <taxon>Duttonella</taxon>
    </lineage>
</organism>
<reference evidence="1" key="1">
    <citation type="journal article" date="2012" name="Proc. Natl. Acad. Sci. U.S.A.">
        <title>Antigenic diversity is generated by distinct evolutionary mechanisms in African trypanosome species.</title>
        <authorList>
            <person name="Jackson A.P."/>
            <person name="Berry A."/>
            <person name="Aslett M."/>
            <person name="Allison H.C."/>
            <person name="Burton P."/>
            <person name="Vavrova-Anderson J."/>
            <person name="Brown R."/>
            <person name="Browne H."/>
            <person name="Corton N."/>
            <person name="Hauser H."/>
            <person name="Gamble J."/>
            <person name="Gilderthorp R."/>
            <person name="Marcello L."/>
            <person name="McQuillan J."/>
            <person name="Otto T.D."/>
            <person name="Quail M.A."/>
            <person name="Sanders M.J."/>
            <person name="van Tonder A."/>
            <person name="Ginger M.L."/>
            <person name="Field M.C."/>
            <person name="Barry J.D."/>
            <person name="Hertz-Fowler C."/>
            <person name="Berriman M."/>
        </authorList>
    </citation>
    <scope>NUCLEOTIDE SEQUENCE</scope>
    <source>
        <strain evidence="1">Y486</strain>
    </source>
</reference>
<feature type="non-terminal residue" evidence="1">
    <location>
        <position position="1"/>
    </location>
</feature>
<feature type="non-terminal residue" evidence="1">
    <location>
        <position position="350"/>
    </location>
</feature>
<evidence type="ECO:0000313" key="1">
    <source>
        <dbReference type="EMBL" id="CCC54155.1"/>
    </source>
</evidence>
<gene>
    <name evidence="1" type="ORF">TVY486_1116390</name>
</gene>
<proteinExistence type="predicted"/>
<accession>G0U971</accession>
<dbReference type="AlphaFoldDB" id="G0U971"/>
<dbReference type="EMBL" id="HE573027">
    <property type="protein sequence ID" value="CCC54155.1"/>
    <property type="molecule type" value="Genomic_DNA"/>
</dbReference>
<dbReference type="VEuPathDB" id="TriTrypDB:TvY486_1116390"/>